<protein>
    <submittedName>
        <fullName evidence="2">RidA/YER057c/UK114 superfamily, group 1</fullName>
    </submittedName>
</protein>
<accession>A0A3B1C844</accession>
<proteinExistence type="predicted"/>
<organism evidence="2">
    <name type="scientific">hydrothermal vent metagenome</name>
    <dbReference type="NCBI Taxonomy" id="652676"/>
    <lineage>
        <taxon>unclassified sequences</taxon>
        <taxon>metagenomes</taxon>
        <taxon>ecological metagenomes</taxon>
    </lineage>
</organism>
<evidence type="ECO:0000313" key="2">
    <source>
        <dbReference type="EMBL" id="VAX26369.1"/>
    </source>
</evidence>
<sequence>MIEEKIKELGYELPEAPKPLAAYIPAIRIDNLVFTAGQLPMVNGKLIAEGKLGAEVSNETGIKAAEISALNCLSVVKSVIGDLDKIEQIAKVTVFINSADGFTAQPLIANGTSEFLVKIFGDTGKHVRSAVGVNELPINAPVEIEMIVKVK</sequence>
<dbReference type="CDD" id="cd02199">
    <property type="entry name" value="YjgF_YER057c_UK114_like_1"/>
    <property type="match status" value="1"/>
</dbReference>
<dbReference type="InterPro" id="IPR035959">
    <property type="entry name" value="RutC-like_sf"/>
</dbReference>
<dbReference type="Gene3D" id="3.30.1330.40">
    <property type="entry name" value="RutC-like"/>
    <property type="match status" value="1"/>
</dbReference>
<dbReference type="PANTHER" id="PTHR43760">
    <property type="entry name" value="ENDORIBONUCLEASE-RELATED"/>
    <property type="match status" value="1"/>
</dbReference>
<dbReference type="EMBL" id="UOGD01000336">
    <property type="protein sequence ID" value="VAX26369.1"/>
    <property type="molecule type" value="Genomic_DNA"/>
</dbReference>
<dbReference type="InterPro" id="IPR013813">
    <property type="entry name" value="Endoribo_LPSP/chorism_mut-like"/>
</dbReference>
<dbReference type="SUPFAM" id="SSF55298">
    <property type="entry name" value="YjgF-like"/>
    <property type="match status" value="1"/>
</dbReference>
<gene>
    <name evidence="2" type="ORF">MNBD_IGNAVI01-1912</name>
</gene>
<name>A0A3B1C844_9ZZZZ</name>
<dbReference type="AlphaFoldDB" id="A0A3B1C844"/>
<reference evidence="2" key="1">
    <citation type="submission" date="2018-06" db="EMBL/GenBank/DDBJ databases">
        <authorList>
            <person name="Zhirakovskaya E."/>
        </authorList>
    </citation>
    <scope>NUCLEOTIDE SEQUENCE</scope>
</reference>
<dbReference type="PANTHER" id="PTHR43760:SF1">
    <property type="entry name" value="ENDORIBONUCLEASE L-PSP_CHORISMATE MUTASE-LIKE DOMAIN-CONTAINING PROTEIN"/>
    <property type="match status" value="1"/>
</dbReference>
<dbReference type="Pfam" id="PF14588">
    <property type="entry name" value="YjgF_endoribonc"/>
    <property type="match status" value="1"/>
</dbReference>
<feature type="domain" description="Endoribonuclease L-PSP/chorismate mutase-like" evidence="1">
    <location>
        <begin position="6"/>
        <end position="140"/>
    </location>
</feature>
<evidence type="ECO:0000259" key="1">
    <source>
        <dbReference type="Pfam" id="PF14588"/>
    </source>
</evidence>